<dbReference type="Gene3D" id="1.10.10.10">
    <property type="entry name" value="Winged helix-like DNA-binding domain superfamily/Winged helix DNA-binding domain"/>
    <property type="match status" value="1"/>
</dbReference>
<dbReference type="PROSITE" id="PS51071">
    <property type="entry name" value="HTH_RPIR"/>
    <property type="match status" value="1"/>
</dbReference>
<dbReference type="Gene3D" id="3.40.50.10490">
    <property type="entry name" value="Glucose-6-phosphate isomerase like protein, domain 1"/>
    <property type="match status" value="1"/>
</dbReference>
<dbReference type="RefSeq" id="WP_346752564.1">
    <property type="nucleotide sequence ID" value="NZ_JAUJEA010000004.1"/>
</dbReference>
<feature type="domain" description="SIS" evidence="5">
    <location>
        <begin position="124"/>
        <end position="264"/>
    </location>
</feature>
<dbReference type="InterPro" id="IPR001347">
    <property type="entry name" value="SIS_dom"/>
</dbReference>
<feature type="domain" description="HTH rpiR-type" evidence="4">
    <location>
        <begin position="5"/>
        <end position="81"/>
    </location>
</feature>
<keyword evidence="7" id="KW-1185">Reference proteome</keyword>
<dbReference type="SUPFAM" id="SSF46689">
    <property type="entry name" value="Homeodomain-like"/>
    <property type="match status" value="1"/>
</dbReference>
<comment type="caution">
    <text evidence="6">The sequence shown here is derived from an EMBL/GenBank/DDBJ whole genome shotgun (WGS) entry which is preliminary data.</text>
</comment>
<keyword evidence="2" id="KW-0238">DNA-binding</keyword>
<dbReference type="PANTHER" id="PTHR30514">
    <property type="entry name" value="GLUCOKINASE"/>
    <property type="match status" value="1"/>
</dbReference>
<evidence type="ECO:0000313" key="7">
    <source>
        <dbReference type="Proteomes" id="UP001172082"/>
    </source>
</evidence>
<dbReference type="Proteomes" id="UP001172082">
    <property type="component" value="Unassembled WGS sequence"/>
</dbReference>
<dbReference type="InterPro" id="IPR036388">
    <property type="entry name" value="WH-like_DNA-bd_sf"/>
</dbReference>
<protein>
    <submittedName>
        <fullName evidence="6">MurR/RpiR family transcriptional regulator</fullName>
    </submittedName>
</protein>
<proteinExistence type="predicted"/>
<name>A0ABT8KP74_9BACT</name>
<keyword evidence="3" id="KW-0804">Transcription</keyword>
<dbReference type="InterPro" id="IPR009057">
    <property type="entry name" value="Homeodomain-like_sf"/>
</dbReference>
<evidence type="ECO:0000256" key="1">
    <source>
        <dbReference type="ARBA" id="ARBA00023015"/>
    </source>
</evidence>
<evidence type="ECO:0000259" key="5">
    <source>
        <dbReference type="PROSITE" id="PS51464"/>
    </source>
</evidence>
<dbReference type="Pfam" id="PF01418">
    <property type="entry name" value="HTH_6"/>
    <property type="match status" value="1"/>
</dbReference>
<dbReference type="PANTHER" id="PTHR30514:SF1">
    <property type="entry name" value="HTH-TYPE TRANSCRIPTIONAL REGULATOR HEXR-RELATED"/>
    <property type="match status" value="1"/>
</dbReference>
<gene>
    <name evidence="6" type="ORF">QQ008_14225</name>
</gene>
<evidence type="ECO:0000259" key="4">
    <source>
        <dbReference type="PROSITE" id="PS51071"/>
    </source>
</evidence>
<organism evidence="6 7">
    <name type="scientific">Splendidivirga corallicola</name>
    <dbReference type="NCBI Taxonomy" id="3051826"/>
    <lineage>
        <taxon>Bacteria</taxon>
        <taxon>Pseudomonadati</taxon>
        <taxon>Bacteroidota</taxon>
        <taxon>Cytophagia</taxon>
        <taxon>Cytophagales</taxon>
        <taxon>Splendidivirgaceae</taxon>
        <taxon>Splendidivirga</taxon>
    </lineage>
</organism>
<evidence type="ECO:0000256" key="2">
    <source>
        <dbReference type="ARBA" id="ARBA00023125"/>
    </source>
</evidence>
<evidence type="ECO:0000256" key="3">
    <source>
        <dbReference type="ARBA" id="ARBA00023163"/>
    </source>
</evidence>
<dbReference type="Pfam" id="PF01380">
    <property type="entry name" value="SIS"/>
    <property type="match status" value="1"/>
</dbReference>
<dbReference type="InterPro" id="IPR047640">
    <property type="entry name" value="RpiR-like"/>
</dbReference>
<keyword evidence="1" id="KW-0805">Transcription regulation</keyword>
<dbReference type="CDD" id="cd05013">
    <property type="entry name" value="SIS_RpiR"/>
    <property type="match status" value="1"/>
</dbReference>
<dbReference type="InterPro" id="IPR035472">
    <property type="entry name" value="RpiR-like_SIS"/>
</dbReference>
<accession>A0ABT8KP74</accession>
<dbReference type="PROSITE" id="PS51464">
    <property type="entry name" value="SIS"/>
    <property type="match status" value="1"/>
</dbReference>
<dbReference type="InterPro" id="IPR000281">
    <property type="entry name" value="HTH_RpiR"/>
</dbReference>
<reference evidence="6" key="1">
    <citation type="submission" date="2023-06" db="EMBL/GenBank/DDBJ databases">
        <title>Genomic of Parafulvivirga corallium.</title>
        <authorList>
            <person name="Wang G."/>
        </authorList>
    </citation>
    <scope>NUCLEOTIDE SEQUENCE</scope>
    <source>
        <strain evidence="6">BMA10</strain>
    </source>
</reference>
<dbReference type="EMBL" id="JAUJEA010000004">
    <property type="protein sequence ID" value="MDN5202540.1"/>
    <property type="molecule type" value="Genomic_DNA"/>
</dbReference>
<sequence>MAYDFDIIAKIKSLESHLKPSEKKVVTLILEDLQWAGNASIAQLAENAGVSEATITRFAKVVGCKDVRDLKAKLVSSFAVGRRFIEGYSEKINQKSTFGHIVQGIQDALSSVSNQISERAVKKAGTLIDKCNKLVVFGSGGGSTIAALEAQHRLFRLGLAVTAHHDTIMQRMMAATLDTESVVLAISTSGEISEINDNVLTAKQYGAKVISITRSNTSLANLSDVHLQVHVQESEGIFKPTPSRYALLAAVDTIALEVANVRQDKCKEILRKIKYSIDHQRDKTQWLPLGD</sequence>
<dbReference type="InterPro" id="IPR046348">
    <property type="entry name" value="SIS_dom_sf"/>
</dbReference>
<dbReference type="SUPFAM" id="SSF53697">
    <property type="entry name" value="SIS domain"/>
    <property type="match status" value="1"/>
</dbReference>
<evidence type="ECO:0000313" key="6">
    <source>
        <dbReference type="EMBL" id="MDN5202540.1"/>
    </source>
</evidence>